<proteinExistence type="predicted"/>
<dbReference type="Proteomes" id="UP000478052">
    <property type="component" value="Unassembled WGS sequence"/>
</dbReference>
<evidence type="ECO:0000256" key="1">
    <source>
        <dbReference type="SAM" id="SignalP"/>
    </source>
</evidence>
<reference evidence="2 3" key="1">
    <citation type="submission" date="2019-08" db="EMBL/GenBank/DDBJ databases">
        <title>Whole genome of Aphis craccivora.</title>
        <authorList>
            <person name="Voronova N.V."/>
            <person name="Shulinski R.S."/>
            <person name="Bandarenka Y.V."/>
            <person name="Zhorov D.G."/>
            <person name="Warner D."/>
        </authorList>
    </citation>
    <scope>NUCLEOTIDE SEQUENCE [LARGE SCALE GENOMIC DNA]</scope>
    <source>
        <strain evidence="2">180601</strain>
        <tissue evidence="2">Whole Body</tissue>
    </source>
</reference>
<feature type="non-terminal residue" evidence="2">
    <location>
        <position position="278"/>
    </location>
</feature>
<accession>A0A6G0VWN2</accession>
<gene>
    <name evidence="2" type="ORF">FWK35_00029263</name>
</gene>
<evidence type="ECO:0000313" key="3">
    <source>
        <dbReference type="Proteomes" id="UP000478052"/>
    </source>
</evidence>
<dbReference type="OrthoDB" id="6617150at2759"/>
<feature type="chain" id="PRO_5026211702" evidence="1">
    <location>
        <begin position="24"/>
        <end position="278"/>
    </location>
</feature>
<evidence type="ECO:0000313" key="2">
    <source>
        <dbReference type="EMBL" id="KAF0712469.1"/>
    </source>
</evidence>
<keyword evidence="1" id="KW-0732">Signal</keyword>
<dbReference type="AlphaFoldDB" id="A0A6G0VWN2"/>
<protein>
    <submittedName>
        <fullName evidence="2">Uncharacterized protein</fullName>
    </submittedName>
</protein>
<feature type="signal peptide" evidence="1">
    <location>
        <begin position="1"/>
        <end position="23"/>
    </location>
</feature>
<feature type="non-terminal residue" evidence="2">
    <location>
        <position position="1"/>
    </location>
</feature>
<name>A0A6G0VWN2_APHCR</name>
<comment type="caution">
    <text evidence="2">The sequence shown here is derived from an EMBL/GenBank/DDBJ whole genome shotgun (WGS) entry which is preliminary data.</text>
</comment>
<keyword evidence="3" id="KW-1185">Reference proteome</keyword>
<sequence>KLRQYQQWMTLFLMLIMFHQVKKKKFKESSFDIISLPNNEAVNLTKLFIYHLVCQELQNSAENSMNFEKIHAFIPEIKKTENKLNKIKLHQNINKQRHIINNQFWAMVALQKKTIYFGCLYYFISKTKKNYRLTDHKGISVAVCKVLKKTMIRWFQIFLIKHLLGTLHLIQKKRSKLVPHNKYQYSYLVSEHIETYHPTISHYRREHAPNTRYLPSNINVTMMHQDFIEKYPEHSISYDFYKGKKISLANLGHEECESCEKFKLHGHNKESIEEDCDT</sequence>
<dbReference type="EMBL" id="VUJU01010914">
    <property type="protein sequence ID" value="KAF0712469.1"/>
    <property type="molecule type" value="Genomic_DNA"/>
</dbReference>
<organism evidence="2 3">
    <name type="scientific">Aphis craccivora</name>
    <name type="common">Cowpea aphid</name>
    <dbReference type="NCBI Taxonomy" id="307492"/>
    <lineage>
        <taxon>Eukaryota</taxon>
        <taxon>Metazoa</taxon>
        <taxon>Ecdysozoa</taxon>
        <taxon>Arthropoda</taxon>
        <taxon>Hexapoda</taxon>
        <taxon>Insecta</taxon>
        <taxon>Pterygota</taxon>
        <taxon>Neoptera</taxon>
        <taxon>Paraneoptera</taxon>
        <taxon>Hemiptera</taxon>
        <taxon>Sternorrhyncha</taxon>
        <taxon>Aphidomorpha</taxon>
        <taxon>Aphidoidea</taxon>
        <taxon>Aphididae</taxon>
        <taxon>Aphidini</taxon>
        <taxon>Aphis</taxon>
        <taxon>Aphis</taxon>
    </lineage>
</organism>